<protein>
    <recommendedName>
        <fullName evidence="4">Adhesin HecA-like repeat protein</fullName>
    </recommendedName>
</protein>
<dbReference type="RefSeq" id="WP_110854984.1">
    <property type="nucleotide sequence ID" value="NZ_QJSQ01000007.1"/>
</dbReference>
<reference evidence="2 3" key="1">
    <citation type="submission" date="2018-06" db="EMBL/GenBank/DDBJ databases">
        <title>Genomic Encyclopedia of Type Strains, Phase IV (KMG-V): Genome sequencing to study the core and pangenomes of soil and plant-associated prokaryotes.</title>
        <authorList>
            <person name="Whitman W."/>
        </authorList>
    </citation>
    <scope>NUCLEOTIDE SEQUENCE [LARGE SCALE GENOMIC DNA]</scope>
    <source>
        <strain evidence="2 3">SRCL-318</strain>
    </source>
</reference>
<name>A0A2V4TDT3_9BURK</name>
<comment type="caution">
    <text evidence="2">The sequence shown here is derived from an EMBL/GenBank/DDBJ whole genome shotgun (WGS) entry which is preliminary data.</text>
</comment>
<feature type="signal peptide" evidence="1">
    <location>
        <begin position="1"/>
        <end position="35"/>
    </location>
</feature>
<evidence type="ECO:0000313" key="2">
    <source>
        <dbReference type="EMBL" id="PYE23729.1"/>
    </source>
</evidence>
<sequence>MRRSIQTSRTLRTLRTALPGALACAALAFASAAQAQVSIGATASIAPGAATSTTGALTVNETAGLDNAQANQLTITTGNVSINVNGDDQLASVTARLKGASATIGAGAFANTNGAMMVNQSAGVGNVQRNTALISSGAIGVVAVSDGELSAAAAQSGGQGQMAQAGGIREVRIDNAAFRNATGLVQVNQTAGAGNATANSFVLRPPAGTLF</sequence>
<keyword evidence="1" id="KW-0732">Signal</keyword>
<evidence type="ECO:0000313" key="3">
    <source>
        <dbReference type="Proteomes" id="UP000247772"/>
    </source>
</evidence>
<dbReference type="Proteomes" id="UP000247772">
    <property type="component" value="Unassembled WGS sequence"/>
</dbReference>
<evidence type="ECO:0000256" key="1">
    <source>
        <dbReference type="SAM" id="SignalP"/>
    </source>
</evidence>
<evidence type="ECO:0008006" key="4">
    <source>
        <dbReference type="Google" id="ProtNLM"/>
    </source>
</evidence>
<accession>A0A2V4TDT3</accession>
<proteinExistence type="predicted"/>
<dbReference type="OrthoDB" id="8535185at2"/>
<organism evidence="2 3">
    <name type="scientific">Paraburkholderia silvatlantica</name>
    <dbReference type="NCBI Taxonomy" id="321895"/>
    <lineage>
        <taxon>Bacteria</taxon>
        <taxon>Pseudomonadati</taxon>
        <taxon>Pseudomonadota</taxon>
        <taxon>Betaproteobacteria</taxon>
        <taxon>Burkholderiales</taxon>
        <taxon>Burkholderiaceae</taxon>
        <taxon>Paraburkholderia</taxon>
    </lineage>
</organism>
<dbReference type="EMBL" id="QJSQ01000007">
    <property type="protein sequence ID" value="PYE23729.1"/>
    <property type="molecule type" value="Genomic_DNA"/>
</dbReference>
<dbReference type="AlphaFoldDB" id="A0A2V4TDT3"/>
<gene>
    <name evidence="2" type="ORF">C7410_107101</name>
</gene>
<feature type="chain" id="PRO_5016086844" description="Adhesin HecA-like repeat protein" evidence="1">
    <location>
        <begin position="36"/>
        <end position="211"/>
    </location>
</feature>